<comment type="cofactor">
    <cofactor evidence="1">
        <name>Mn(2+)</name>
        <dbReference type="ChEBI" id="CHEBI:29035"/>
    </cofactor>
</comment>
<keyword evidence="7" id="KW-0464">Manganese</keyword>
<evidence type="ECO:0000256" key="22">
    <source>
        <dbReference type="ARBA" id="ARBA00048360"/>
    </source>
</evidence>
<dbReference type="InterPro" id="IPR000086">
    <property type="entry name" value="NUDIX_hydrolase_dom"/>
</dbReference>
<comment type="cofactor">
    <cofactor evidence="2">
        <name>Mg(2+)</name>
        <dbReference type="ChEBI" id="CHEBI:18420"/>
    </cofactor>
</comment>
<dbReference type="InterPro" id="IPR039121">
    <property type="entry name" value="NUDT19"/>
</dbReference>
<reference evidence="32" key="2">
    <citation type="submission" date="2025-08" db="UniProtKB">
        <authorList>
            <consortium name="Ensembl"/>
        </authorList>
    </citation>
    <scope>IDENTIFICATION</scope>
</reference>
<evidence type="ECO:0000256" key="2">
    <source>
        <dbReference type="ARBA" id="ARBA00001946"/>
    </source>
</evidence>
<comment type="catalytic activity">
    <reaction evidence="22">
        <text>(9Z,12Z,15Z)-octadecatrienoyl-CoA + H2O = S-(9Z,12Z,15Z-octadecatrienoyl)-4'-phosphopantetheine + adenosine 3',5'-bisphosphate + 2 H(+)</text>
        <dbReference type="Rhea" id="RHEA:67532"/>
        <dbReference type="ChEBI" id="CHEBI:15377"/>
        <dbReference type="ChEBI" id="CHEBI:15378"/>
        <dbReference type="ChEBI" id="CHEBI:58343"/>
        <dbReference type="ChEBI" id="CHEBI:74034"/>
        <dbReference type="ChEBI" id="CHEBI:172386"/>
    </reaction>
    <physiologicalReaction direction="left-to-right" evidence="22">
        <dbReference type="Rhea" id="RHEA:67533"/>
    </physiologicalReaction>
</comment>
<sequence length="395" mass="44816">MHRSVYDKKEVGASVVPFNNKMNVSLKYWKEAATLILAARASCVSVAPRSAINPNFDYEVLLLKRSATSSFMPNAYVFPGGLIDDADFSSDWVDIFKPFSSLPGFGLGVVQQDPKTRSPLFATDRIELGSLVPGEVAFRICAIRETFEESGILLALPQGRTGQKTGELPGAVQQDELISWRARILQEPKQFTEMCRELQCMPNIWALYEWSNWLTPPDLRRKGRYDTAFFVCCIQDVPSTAHDKKEIMHYKWEDPMAILSSYKSKAVWIAPPQFYELSRLCNFLQLEDLHQFAVGRGLQGCERWMPLQLSLDNSLVSVLPGDAVYPENPDWTDNGVTFPFVEKSDLHEKVCALHRLEFESLYSITVHVNIFPKYKHVNPKCILFGKSTGYNTSNH</sequence>
<protein>
    <recommendedName>
        <fullName evidence="8">Acyl-coenzyme A diphosphatase NUDT19</fullName>
        <ecNumber evidence="11">3.6.1.77</ecNumber>
    </recommendedName>
    <alternativeName>
        <fullName evidence="9">Nucleoside diphosphate-linked moiety X motif 19</fullName>
    </alternativeName>
</protein>
<dbReference type="Proteomes" id="UP000694620">
    <property type="component" value="Chromosome 9"/>
</dbReference>
<comment type="similarity">
    <text evidence="3">Belongs to the Nudix hydrolase family.</text>
</comment>
<evidence type="ECO:0000256" key="9">
    <source>
        <dbReference type="ARBA" id="ARBA00031193"/>
    </source>
</evidence>
<evidence type="ECO:0000256" key="25">
    <source>
        <dbReference type="ARBA" id="ARBA00048667"/>
    </source>
</evidence>
<comment type="catalytic activity">
    <reaction evidence="27">
        <text>an acyl-CoA + H2O = an acyl-4'-phosphopantetheine + adenosine 3',5'-bisphosphate + 2 H(+)</text>
        <dbReference type="Rhea" id="RHEA:50044"/>
        <dbReference type="ChEBI" id="CHEBI:15377"/>
        <dbReference type="ChEBI" id="CHEBI:15378"/>
        <dbReference type="ChEBI" id="CHEBI:58342"/>
        <dbReference type="ChEBI" id="CHEBI:58343"/>
        <dbReference type="ChEBI" id="CHEBI:132023"/>
    </reaction>
    <physiologicalReaction direction="left-to-right" evidence="27">
        <dbReference type="Rhea" id="RHEA:50045"/>
    </physiologicalReaction>
</comment>
<evidence type="ECO:0000256" key="21">
    <source>
        <dbReference type="ARBA" id="ARBA00047757"/>
    </source>
</evidence>
<evidence type="ECO:0000256" key="24">
    <source>
        <dbReference type="ARBA" id="ARBA00048624"/>
    </source>
</evidence>
<reference evidence="32" key="1">
    <citation type="submission" date="2021-06" db="EMBL/GenBank/DDBJ databases">
        <authorList>
            <consortium name="Wellcome Sanger Institute Data Sharing"/>
        </authorList>
    </citation>
    <scope>NUCLEOTIDE SEQUENCE [LARGE SCALE GENOMIC DNA]</scope>
</reference>
<evidence type="ECO:0000256" key="23">
    <source>
        <dbReference type="ARBA" id="ARBA00048413"/>
    </source>
</evidence>
<comment type="catalytic activity">
    <reaction evidence="23">
        <text>(9Z)-tetradecenoyl-CoA + H2O = S-(9Z-tetradecenoyl)-4'-phosphopantetheine + adenosine 3',5'-bisphosphate + 2 H(+)</text>
        <dbReference type="Rhea" id="RHEA:67544"/>
        <dbReference type="ChEBI" id="CHEBI:15377"/>
        <dbReference type="ChEBI" id="CHEBI:15378"/>
        <dbReference type="ChEBI" id="CHEBI:58343"/>
        <dbReference type="ChEBI" id="CHEBI:65060"/>
        <dbReference type="ChEBI" id="CHEBI:172389"/>
    </reaction>
    <physiologicalReaction direction="left-to-right" evidence="23">
        <dbReference type="Rhea" id="RHEA:67545"/>
    </physiologicalReaction>
</comment>
<feature type="domain" description="Nudix hydrolase" evidence="31">
    <location>
        <begin position="39"/>
        <end position="275"/>
    </location>
</feature>
<comment type="catalytic activity">
    <reaction evidence="29">
        <text>butanoyl-CoA + H2O = S-butanoyl-4'-phosphopantetheine + adenosine 3',5'-bisphosphate + 2 H(+)</text>
        <dbReference type="Rhea" id="RHEA:49976"/>
        <dbReference type="ChEBI" id="CHEBI:15377"/>
        <dbReference type="ChEBI" id="CHEBI:15378"/>
        <dbReference type="ChEBI" id="CHEBI:57371"/>
        <dbReference type="ChEBI" id="CHEBI:58343"/>
        <dbReference type="ChEBI" id="CHEBI:132011"/>
    </reaction>
    <physiologicalReaction direction="left-to-right" evidence="29">
        <dbReference type="Rhea" id="RHEA:49977"/>
    </physiologicalReaction>
</comment>
<dbReference type="AlphaFoldDB" id="A0A8C4X722"/>
<evidence type="ECO:0000256" key="8">
    <source>
        <dbReference type="ARBA" id="ARBA00026208"/>
    </source>
</evidence>
<dbReference type="SUPFAM" id="SSF55811">
    <property type="entry name" value="Nudix"/>
    <property type="match status" value="1"/>
</dbReference>
<dbReference type="GO" id="GO:0010945">
    <property type="term" value="F:coenzyme A diphosphatase activity"/>
    <property type="evidence" value="ECO:0007669"/>
    <property type="project" value="UniProtKB-EC"/>
</dbReference>
<evidence type="ECO:0000256" key="18">
    <source>
        <dbReference type="ARBA" id="ARBA00047584"/>
    </source>
</evidence>
<evidence type="ECO:0000256" key="28">
    <source>
        <dbReference type="ARBA" id="ARBA00048961"/>
    </source>
</evidence>
<evidence type="ECO:0000313" key="32">
    <source>
        <dbReference type="Ensembl" id="ENSECRP00000009510.1"/>
    </source>
</evidence>
<evidence type="ECO:0000256" key="19">
    <source>
        <dbReference type="ARBA" id="ARBA00047666"/>
    </source>
</evidence>
<keyword evidence="4" id="KW-0479">Metal-binding</keyword>
<accession>A0A8C4X722</accession>
<dbReference type="GO" id="GO:0005739">
    <property type="term" value="C:mitochondrion"/>
    <property type="evidence" value="ECO:0007669"/>
    <property type="project" value="TreeGrafter"/>
</dbReference>
<evidence type="ECO:0000256" key="12">
    <source>
        <dbReference type="ARBA" id="ARBA00045809"/>
    </source>
</evidence>
<evidence type="ECO:0000256" key="30">
    <source>
        <dbReference type="ARBA" id="ARBA00049403"/>
    </source>
</evidence>
<comment type="catalytic activity">
    <reaction evidence="14">
        <text>malonyl-CoA + H2O = malonyl-4'-phosphopantetheine + adenosine 3',5'-bisphosphate + 2 H(+)</text>
        <dbReference type="Rhea" id="RHEA:67468"/>
        <dbReference type="ChEBI" id="CHEBI:15377"/>
        <dbReference type="ChEBI" id="CHEBI:15378"/>
        <dbReference type="ChEBI" id="CHEBI:57384"/>
        <dbReference type="ChEBI" id="CHEBI:58343"/>
        <dbReference type="ChEBI" id="CHEBI:172363"/>
    </reaction>
    <physiologicalReaction direction="left-to-right" evidence="14">
        <dbReference type="Rhea" id="RHEA:67469"/>
    </physiologicalReaction>
</comment>
<dbReference type="PANTHER" id="PTHR12318:SF0">
    <property type="entry name" value="ACYL-COENZYME A DIPHOSPHATASE NUDT19"/>
    <property type="match status" value="1"/>
</dbReference>
<comment type="catalytic activity">
    <reaction evidence="21">
        <text>dodecanoyl-CoA + H2O = S-dodecanoyl-4'-phosphopantetheine + adenosine 3',5'-bisphosphate + 2 H(+)</text>
        <dbReference type="Rhea" id="RHEA:50024"/>
        <dbReference type="ChEBI" id="CHEBI:15377"/>
        <dbReference type="ChEBI" id="CHEBI:15378"/>
        <dbReference type="ChEBI" id="CHEBI:57375"/>
        <dbReference type="ChEBI" id="CHEBI:58343"/>
        <dbReference type="ChEBI" id="CHEBI:132015"/>
    </reaction>
    <physiologicalReaction direction="left-to-right" evidence="21">
        <dbReference type="Rhea" id="RHEA:50025"/>
    </physiologicalReaction>
</comment>
<keyword evidence="5" id="KW-0378">Hydrolase</keyword>
<comment type="catalytic activity">
    <reaction evidence="15">
        <text>tetradecanoyl-CoA + H2O = tetradecanoyl-4'-phosphopantetheine + adenosine 3',5'-bisphosphate + 2 H(+)</text>
        <dbReference type="Rhea" id="RHEA:50028"/>
        <dbReference type="ChEBI" id="CHEBI:15377"/>
        <dbReference type="ChEBI" id="CHEBI:15378"/>
        <dbReference type="ChEBI" id="CHEBI:57385"/>
        <dbReference type="ChEBI" id="CHEBI:58343"/>
        <dbReference type="ChEBI" id="CHEBI:132017"/>
    </reaction>
    <physiologicalReaction direction="left-to-right" evidence="15">
        <dbReference type="Rhea" id="RHEA:50029"/>
    </physiologicalReaction>
</comment>
<comment type="catalytic activity">
    <reaction evidence="20">
        <text>(9Z,12Z)-octadecadienoyl-CoA + H2O = S-(9Z,12Z-octadecadienoyl)-4'-phosphopantetheine + adenosine 3',5'-bisphosphate + 2 H(+)</text>
        <dbReference type="Rhea" id="RHEA:67536"/>
        <dbReference type="ChEBI" id="CHEBI:15377"/>
        <dbReference type="ChEBI" id="CHEBI:15378"/>
        <dbReference type="ChEBI" id="CHEBI:57383"/>
        <dbReference type="ChEBI" id="CHEBI:58343"/>
        <dbReference type="ChEBI" id="CHEBI:172387"/>
    </reaction>
    <physiologicalReaction direction="left-to-right" evidence="20">
        <dbReference type="Rhea" id="RHEA:67537"/>
    </physiologicalReaction>
</comment>
<evidence type="ECO:0000259" key="31">
    <source>
        <dbReference type="PROSITE" id="PS51462"/>
    </source>
</evidence>
<keyword evidence="33" id="KW-1185">Reference proteome</keyword>
<evidence type="ECO:0000256" key="14">
    <source>
        <dbReference type="ARBA" id="ARBA00047369"/>
    </source>
</evidence>
<comment type="catalytic activity">
    <reaction evidence="18">
        <text>4,8-dimethylnonanoyl-CoA + H2O = S-(4,8-dimethylnonanoyl)-4'-phosphopantetheine + adenosine 3',5'-bisphosphate + 2 H(+)</text>
        <dbReference type="Rhea" id="RHEA:67524"/>
        <dbReference type="ChEBI" id="CHEBI:15377"/>
        <dbReference type="ChEBI" id="CHEBI:15378"/>
        <dbReference type="ChEBI" id="CHEBI:58343"/>
        <dbReference type="ChEBI" id="CHEBI:77061"/>
        <dbReference type="ChEBI" id="CHEBI:172385"/>
    </reaction>
    <physiologicalReaction direction="left-to-right" evidence="18">
        <dbReference type="Rhea" id="RHEA:67525"/>
    </physiologicalReaction>
</comment>
<organism evidence="32 33">
    <name type="scientific">Erpetoichthys calabaricus</name>
    <name type="common">Rope fish</name>
    <name type="synonym">Calamoichthys calabaricus</name>
    <dbReference type="NCBI Taxonomy" id="27687"/>
    <lineage>
        <taxon>Eukaryota</taxon>
        <taxon>Metazoa</taxon>
        <taxon>Chordata</taxon>
        <taxon>Craniata</taxon>
        <taxon>Vertebrata</taxon>
        <taxon>Euteleostomi</taxon>
        <taxon>Actinopterygii</taxon>
        <taxon>Polypteriformes</taxon>
        <taxon>Polypteridae</taxon>
        <taxon>Erpetoichthys</taxon>
    </lineage>
</organism>
<comment type="catalytic activity">
    <reaction evidence="10">
        <text>CoA + H2O = (R)-4'-phosphopantetheine + adenosine 3',5'-bisphosphate + 2 H(+)</text>
        <dbReference type="Rhea" id="RHEA:64988"/>
        <dbReference type="ChEBI" id="CHEBI:15377"/>
        <dbReference type="ChEBI" id="CHEBI:15378"/>
        <dbReference type="ChEBI" id="CHEBI:57287"/>
        <dbReference type="ChEBI" id="CHEBI:58343"/>
        <dbReference type="ChEBI" id="CHEBI:61723"/>
        <dbReference type="EC" id="3.6.1.77"/>
    </reaction>
    <physiologicalReaction direction="left-to-right" evidence="10">
        <dbReference type="Rhea" id="RHEA:64989"/>
    </physiologicalReaction>
</comment>
<evidence type="ECO:0000256" key="1">
    <source>
        <dbReference type="ARBA" id="ARBA00001936"/>
    </source>
</evidence>
<comment type="catalytic activity">
    <reaction evidence="30">
        <text>(9Z)-hexadecenoyl-CoA + H2O = S-(9Z-hexadecenoyl)-4'-phosphopantetheine + adenosine 3',5'-bisphosphate + 2 H(+)</text>
        <dbReference type="Rhea" id="RHEA:67540"/>
        <dbReference type="ChEBI" id="CHEBI:15377"/>
        <dbReference type="ChEBI" id="CHEBI:15378"/>
        <dbReference type="ChEBI" id="CHEBI:58343"/>
        <dbReference type="ChEBI" id="CHEBI:61540"/>
        <dbReference type="ChEBI" id="CHEBI:172388"/>
    </reaction>
    <physiologicalReaction direction="left-to-right" evidence="30">
        <dbReference type="Rhea" id="RHEA:67541"/>
    </physiologicalReaction>
</comment>
<dbReference type="Ensembl" id="ENSECRT00000009662.1">
    <property type="protein sequence ID" value="ENSECRP00000009510.1"/>
    <property type="gene ID" value="ENSECRG00000006367.1"/>
</dbReference>
<keyword evidence="6" id="KW-0460">Magnesium</keyword>
<dbReference type="PANTHER" id="PTHR12318">
    <property type="entry name" value="TESTOSTERONE-REGULATED PROTEIN RP2"/>
    <property type="match status" value="1"/>
</dbReference>
<comment type="catalytic activity">
    <reaction evidence="24">
        <text>succinyl-CoA + H2O = succinyl-4'-phosphopantetheine + adenosine 3',5'-bisphosphate + 2 H(+)</text>
        <dbReference type="Rhea" id="RHEA:67472"/>
        <dbReference type="ChEBI" id="CHEBI:15377"/>
        <dbReference type="ChEBI" id="CHEBI:15378"/>
        <dbReference type="ChEBI" id="CHEBI:57292"/>
        <dbReference type="ChEBI" id="CHEBI:58343"/>
        <dbReference type="ChEBI" id="CHEBI:172364"/>
    </reaction>
    <physiologicalReaction direction="left-to-right" evidence="24">
        <dbReference type="Rhea" id="RHEA:67473"/>
    </physiologicalReaction>
</comment>
<name>A0A8C4X722_ERPCA</name>
<comment type="catalytic activity">
    <reaction evidence="25">
        <text>a 5'-end CoA-ribonucleoside in mRNA + H2O = a 5'-end phospho-adenosine-phospho-ribonucleoside in mRNA + (R)-4'-phosphopantetheine + 2 H(+)</text>
        <dbReference type="Rhea" id="RHEA:67592"/>
        <dbReference type="Rhea" id="RHEA-COMP:15719"/>
        <dbReference type="Rhea" id="RHEA-COMP:17276"/>
        <dbReference type="ChEBI" id="CHEBI:15377"/>
        <dbReference type="ChEBI" id="CHEBI:15378"/>
        <dbReference type="ChEBI" id="CHEBI:61723"/>
        <dbReference type="ChEBI" id="CHEBI:144051"/>
        <dbReference type="ChEBI" id="CHEBI:172371"/>
    </reaction>
    <physiologicalReaction direction="left-to-right" evidence="25">
        <dbReference type="Rhea" id="RHEA:67593"/>
    </physiologicalReaction>
</comment>
<evidence type="ECO:0000256" key="26">
    <source>
        <dbReference type="ARBA" id="ARBA00048828"/>
    </source>
</evidence>
<evidence type="ECO:0000256" key="10">
    <source>
        <dbReference type="ARBA" id="ARBA00044908"/>
    </source>
</evidence>
<comment type="catalytic activity">
    <reaction evidence="19">
        <text>propanoyl-CoA + H2O = propanoyl-4'-phosphopantetheine + adenosine 3',5'-bisphosphate + 2 H(+)</text>
        <dbReference type="Rhea" id="RHEA:67464"/>
        <dbReference type="ChEBI" id="CHEBI:15377"/>
        <dbReference type="ChEBI" id="CHEBI:15378"/>
        <dbReference type="ChEBI" id="CHEBI:57392"/>
        <dbReference type="ChEBI" id="CHEBI:58343"/>
        <dbReference type="ChEBI" id="CHEBI:172362"/>
    </reaction>
    <physiologicalReaction direction="left-to-right" evidence="19">
        <dbReference type="Rhea" id="RHEA:67465"/>
    </physiologicalReaction>
</comment>
<evidence type="ECO:0000256" key="3">
    <source>
        <dbReference type="ARBA" id="ARBA00005582"/>
    </source>
</evidence>
<proteinExistence type="inferred from homology"/>
<reference evidence="32" key="3">
    <citation type="submission" date="2025-09" db="UniProtKB">
        <authorList>
            <consortium name="Ensembl"/>
        </authorList>
    </citation>
    <scope>IDENTIFICATION</scope>
</reference>
<comment type="catalytic activity">
    <reaction evidence="16">
        <text>hexanoyl-CoA + H2O = hexanoyl-4'-phosphopantetheine + adenosine 3',5'-bisphosphate + 2 H(+)</text>
        <dbReference type="Rhea" id="RHEA:49980"/>
        <dbReference type="ChEBI" id="CHEBI:15377"/>
        <dbReference type="ChEBI" id="CHEBI:15378"/>
        <dbReference type="ChEBI" id="CHEBI:58343"/>
        <dbReference type="ChEBI" id="CHEBI:62620"/>
        <dbReference type="ChEBI" id="CHEBI:132012"/>
    </reaction>
    <physiologicalReaction direction="left-to-right" evidence="16">
        <dbReference type="Rhea" id="RHEA:49981"/>
    </physiologicalReaction>
</comment>
<dbReference type="PROSITE" id="PS51462">
    <property type="entry name" value="NUDIX"/>
    <property type="match status" value="1"/>
</dbReference>
<dbReference type="GO" id="GO:0046872">
    <property type="term" value="F:metal ion binding"/>
    <property type="evidence" value="ECO:0007669"/>
    <property type="project" value="UniProtKB-KW"/>
</dbReference>
<comment type="catalytic activity">
    <reaction evidence="26">
        <text>hexadecanoyl-CoA + H2O = S-hexadecanoyl-4'-phosphopantetheine + adenosine 3',5'-bisphosphate + 2 H(+)</text>
        <dbReference type="Rhea" id="RHEA:50032"/>
        <dbReference type="ChEBI" id="CHEBI:15377"/>
        <dbReference type="ChEBI" id="CHEBI:15378"/>
        <dbReference type="ChEBI" id="CHEBI:57379"/>
        <dbReference type="ChEBI" id="CHEBI:58343"/>
        <dbReference type="ChEBI" id="CHEBI:132018"/>
    </reaction>
    <physiologicalReaction direction="left-to-right" evidence="26">
        <dbReference type="Rhea" id="RHEA:50033"/>
    </physiologicalReaction>
</comment>
<evidence type="ECO:0000256" key="29">
    <source>
        <dbReference type="ARBA" id="ARBA00049284"/>
    </source>
</evidence>
<dbReference type="InterPro" id="IPR015797">
    <property type="entry name" value="NUDIX_hydrolase-like_dom_sf"/>
</dbReference>
<comment type="catalytic activity">
    <reaction evidence="13">
        <text>octanoyl-CoA + H2O = S-octanoyl-4'-phosphopantetheine + adenosine 3',5'-bisphosphate + 2 H(+)</text>
        <dbReference type="Rhea" id="RHEA:50016"/>
        <dbReference type="ChEBI" id="CHEBI:15377"/>
        <dbReference type="ChEBI" id="CHEBI:15378"/>
        <dbReference type="ChEBI" id="CHEBI:57386"/>
        <dbReference type="ChEBI" id="CHEBI:58343"/>
        <dbReference type="ChEBI" id="CHEBI:132013"/>
    </reaction>
    <physiologicalReaction direction="left-to-right" evidence="13">
        <dbReference type="Rhea" id="RHEA:50017"/>
    </physiologicalReaction>
</comment>
<evidence type="ECO:0000256" key="27">
    <source>
        <dbReference type="ARBA" id="ARBA00048882"/>
    </source>
</evidence>
<comment type="catalytic activity">
    <reaction evidence="28">
        <text>choloyl-CoA + H2O = S-choloyl-4'-phosphopantetheine + adenosine 3',5'-bisphosphate + 2 H(+)</text>
        <dbReference type="Rhea" id="RHEA:50036"/>
        <dbReference type="ChEBI" id="CHEBI:15377"/>
        <dbReference type="ChEBI" id="CHEBI:15378"/>
        <dbReference type="ChEBI" id="CHEBI:57373"/>
        <dbReference type="ChEBI" id="CHEBI:58343"/>
        <dbReference type="ChEBI" id="CHEBI:132020"/>
    </reaction>
    <physiologicalReaction direction="left-to-right" evidence="28">
        <dbReference type="Rhea" id="RHEA:50037"/>
    </physiologicalReaction>
</comment>
<evidence type="ECO:0000256" key="4">
    <source>
        <dbReference type="ARBA" id="ARBA00022723"/>
    </source>
</evidence>
<comment type="function">
    <text evidence="12">Fatty acyl-coenzyme A (CoA) diphosphatase that hydrolyzes fatty acyl-CoA to yield acyl-4'-phosphopantetheine and adenosine 3',5'-bisphosphate. Mediates the hydrolysis of a wide range of CoA esters, including choloyl-CoA and branched-chain fatty-acyl-CoA esters and at low substrate concentrations medium and long-chain fatty-acyl-CoA esters are the primary substrates. Highest activity seen with medium-chain acyl-CoA esters and higher rates of activity seen with the unsaturated acyl-CoA esters compared with the saturated esters. Exhibits decapping activity towards dpCoA-capped RNAs in vitro.</text>
</comment>
<evidence type="ECO:0000256" key="7">
    <source>
        <dbReference type="ARBA" id="ARBA00023211"/>
    </source>
</evidence>
<dbReference type="EC" id="3.6.1.77" evidence="11"/>
<evidence type="ECO:0000256" key="16">
    <source>
        <dbReference type="ARBA" id="ARBA00047466"/>
    </source>
</evidence>
<evidence type="ECO:0000256" key="5">
    <source>
        <dbReference type="ARBA" id="ARBA00022801"/>
    </source>
</evidence>
<evidence type="ECO:0000313" key="33">
    <source>
        <dbReference type="Proteomes" id="UP000694620"/>
    </source>
</evidence>
<evidence type="ECO:0000256" key="11">
    <source>
        <dbReference type="ARBA" id="ARBA00044967"/>
    </source>
</evidence>
<dbReference type="GeneTree" id="ENSGT00420000029858"/>
<dbReference type="CDD" id="cd18870">
    <property type="entry name" value="NUDIX_AcylCoAdiphos_Nudt19"/>
    <property type="match status" value="1"/>
</dbReference>
<gene>
    <name evidence="32" type="primary">NUDT19</name>
    <name evidence="32" type="synonym">nudt19</name>
</gene>
<evidence type="ECO:0000256" key="15">
    <source>
        <dbReference type="ARBA" id="ARBA00047403"/>
    </source>
</evidence>
<evidence type="ECO:0000256" key="13">
    <source>
        <dbReference type="ARBA" id="ARBA00047289"/>
    </source>
</evidence>
<dbReference type="Gene3D" id="3.90.79.10">
    <property type="entry name" value="Nucleoside Triphosphate Pyrophosphohydrolase"/>
    <property type="match status" value="1"/>
</dbReference>
<evidence type="ECO:0000256" key="6">
    <source>
        <dbReference type="ARBA" id="ARBA00022842"/>
    </source>
</evidence>
<comment type="catalytic activity">
    <reaction evidence="17">
        <text>(6Z)-octenoyl-CoA + H2O = S-(6Z-octenoyl)-4'-phosphopantetheine + adenosine 3',5'-bisphosphate + 2 H(+)</text>
        <dbReference type="Rhea" id="RHEA:67528"/>
        <dbReference type="ChEBI" id="CHEBI:15377"/>
        <dbReference type="ChEBI" id="CHEBI:15378"/>
        <dbReference type="ChEBI" id="CHEBI:58343"/>
        <dbReference type="ChEBI" id="CHEBI:172383"/>
        <dbReference type="ChEBI" id="CHEBI:172384"/>
    </reaction>
    <physiologicalReaction direction="left-to-right" evidence="17">
        <dbReference type="Rhea" id="RHEA:67529"/>
    </physiologicalReaction>
</comment>
<evidence type="ECO:0000256" key="20">
    <source>
        <dbReference type="ARBA" id="ARBA00047708"/>
    </source>
</evidence>
<evidence type="ECO:0000256" key="17">
    <source>
        <dbReference type="ARBA" id="ARBA00047511"/>
    </source>
</evidence>